<reference evidence="5" key="1">
    <citation type="submission" date="2021-09" db="EMBL/GenBank/DDBJ databases">
        <authorList>
            <consortium name="AG Swart"/>
            <person name="Singh M."/>
            <person name="Singh A."/>
            <person name="Seah K."/>
            <person name="Emmerich C."/>
        </authorList>
    </citation>
    <scope>NUCLEOTIDE SEQUENCE</scope>
    <source>
        <strain evidence="5">ATCC30299</strain>
    </source>
</reference>
<evidence type="ECO:0000256" key="1">
    <source>
        <dbReference type="ARBA" id="ARBA00004308"/>
    </source>
</evidence>
<proteinExistence type="predicted"/>
<dbReference type="NCBIfam" id="TIGR00231">
    <property type="entry name" value="small_GTP"/>
    <property type="match status" value="1"/>
</dbReference>
<dbReference type="EMBL" id="CAJZBQ010000044">
    <property type="protein sequence ID" value="CAG9327720.1"/>
    <property type="molecule type" value="Genomic_DNA"/>
</dbReference>
<keyword evidence="3" id="KW-0342">GTP-binding</keyword>
<evidence type="ECO:0000256" key="2">
    <source>
        <dbReference type="ARBA" id="ARBA00022741"/>
    </source>
</evidence>
<comment type="subcellular location">
    <subcellularLocation>
        <location evidence="1">Endomembrane system</location>
    </subcellularLocation>
</comment>
<dbReference type="InterPro" id="IPR001806">
    <property type="entry name" value="Small_GTPase"/>
</dbReference>
<gene>
    <name evidence="5" type="ORF">BSTOLATCC_MIC44348</name>
</gene>
<sequence>MENQSEYDYLFKILLIGDSEVGKSALLLRLCDDVYSENYTATIGVDFKIRTIQDSGKTVKLQLWDTAGQERFISITSNYYRGPHGIVIIYDITNRESFNHVNNWLQQIELYSEPNVKKFLIGNKSDLEERRVVTYEEGKNFAKSKGMNFIEVSARTSNNVEDAFIFFSREIKEEIAAKMIIGANSKANKLGYGEAIVTESKSKCCS</sequence>
<evidence type="ECO:0000313" key="6">
    <source>
        <dbReference type="Proteomes" id="UP001162131"/>
    </source>
</evidence>
<dbReference type="InterPro" id="IPR050227">
    <property type="entry name" value="Rab"/>
</dbReference>
<dbReference type="SMART" id="SM00173">
    <property type="entry name" value="RAS"/>
    <property type="match status" value="1"/>
</dbReference>
<dbReference type="Proteomes" id="UP001162131">
    <property type="component" value="Unassembled WGS sequence"/>
</dbReference>
<accession>A0AAU9JRZ3</accession>
<dbReference type="PROSITE" id="PS51421">
    <property type="entry name" value="RAS"/>
    <property type="match status" value="1"/>
</dbReference>
<dbReference type="PROSITE" id="PS51419">
    <property type="entry name" value="RAB"/>
    <property type="match status" value="1"/>
</dbReference>
<keyword evidence="4" id="KW-0472">Membrane</keyword>
<evidence type="ECO:0000256" key="4">
    <source>
        <dbReference type="ARBA" id="ARBA00023136"/>
    </source>
</evidence>
<keyword evidence="6" id="KW-1185">Reference proteome</keyword>
<dbReference type="Pfam" id="PF00071">
    <property type="entry name" value="Ras"/>
    <property type="match status" value="1"/>
</dbReference>
<keyword evidence="2" id="KW-0547">Nucleotide-binding</keyword>
<dbReference type="PROSITE" id="PS51420">
    <property type="entry name" value="RHO"/>
    <property type="match status" value="1"/>
</dbReference>
<dbReference type="GO" id="GO:0012505">
    <property type="term" value="C:endomembrane system"/>
    <property type="evidence" value="ECO:0007669"/>
    <property type="project" value="UniProtKB-SubCell"/>
</dbReference>
<dbReference type="InterPro" id="IPR005225">
    <property type="entry name" value="Small_GTP-bd"/>
</dbReference>
<evidence type="ECO:0000256" key="3">
    <source>
        <dbReference type="ARBA" id="ARBA00023134"/>
    </source>
</evidence>
<name>A0AAU9JRZ3_9CILI</name>
<dbReference type="PRINTS" id="PR00449">
    <property type="entry name" value="RASTRNSFRMNG"/>
</dbReference>
<dbReference type="SMART" id="SM00175">
    <property type="entry name" value="RAB"/>
    <property type="match status" value="1"/>
</dbReference>
<organism evidence="5 6">
    <name type="scientific">Blepharisma stoltei</name>
    <dbReference type="NCBI Taxonomy" id="1481888"/>
    <lineage>
        <taxon>Eukaryota</taxon>
        <taxon>Sar</taxon>
        <taxon>Alveolata</taxon>
        <taxon>Ciliophora</taxon>
        <taxon>Postciliodesmatophora</taxon>
        <taxon>Heterotrichea</taxon>
        <taxon>Heterotrichida</taxon>
        <taxon>Blepharismidae</taxon>
        <taxon>Blepharisma</taxon>
    </lineage>
</organism>
<dbReference type="SMART" id="SM00174">
    <property type="entry name" value="RHO"/>
    <property type="match status" value="1"/>
</dbReference>
<dbReference type="AlphaFoldDB" id="A0AAU9JRZ3"/>
<dbReference type="Gene3D" id="3.40.50.300">
    <property type="entry name" value="P-loop containing nucleotide triphosphate hydrolases"/>
    <property type="match status" value="1"/>
</dbReference>
<comment type="caution">
    <text evidence="5">The sequence shown here is derived from an EMBL/GenBank/DDBJ whole genome shotgun (WGS) entry which is preliminary data.</text>
</comment>
<dbReference type="GO" id="GO:0003924">
    <property type="term" value="F:GTPase activity"/>
    <property type="evidence" value="ECO:0007669"/>
    <property type="project" value="InterPro"/>
</dbReference>
<dbReference type="PANTHER" id="PTHR47977">
    <property type="entry name" value="RAS-RELATED PROTEIN RAB"/>
    <property type="match status" value="1"/>
</dbReference>
<dbReference type="FunFam" id="3.40.50.300:FF:000586">
    <property type="entry name" value="Rab family GTPase"/>
    <property type="match status" value="1"/>
</dbReference>
<dbReference type="InterPro" id="IPR027417">
    <property type="entry name" value="P-loop_NTPase"/>
</dbReference>
<evidence type="ECO:0000313" key="5">
    <source>
        <dbReference type="EMBL" id="CAG9327720.1"/>
    </source>
</evidence>
<protein>
    <submittedName>
        <fullName evidence="5">Uncharacterized protein</fullName>
    </submittedName>
</protein>
<dbReference type="SUPFAM" id="SSF52540">
    <property type="entry name" value="P-loop containing nucleoside triphosphate hydrolases"/>
    <property type="match status" value="1"/>
</dbReference>
<dbReference type="SMART" id="SM00176">
    <property type="entry name" value="RAN"/>
    <property type="match status" value="1"/>
</dbReference>
<dbReference type="GO" id="GO:0005525">
    <property type="term" value="F:GTP binding"/>
    <property type="evidence" value="ECO:0007669"/>
    <property type="project" value="UniProtKB-KW"/>
</dbReference>